<reference evidence="2 3" key="1">
    <citation type="journal article" date="2010" name="Genome Biol. Evol.">
        <title>The sequence of a 1.8-mb bacterial linear plasmid reveals a rich evolutionary reservoir of secondary metabolic pathways.</title>
        <authorList>
            <person name="Medema M.H."/>
            <person name="Trefzer A."/>
            <person name="Kovalchuk A."/>
            <person name="van den Berg M."/>
            <person name="Mueller U."/>
            <person name="Heijne W."/>
            <person name="Wu L."/>
            <person name="Alam M.T."/>
            <person name="Ronning C.M."/>
            <person name="Nierman W.C."/>
            <person name="Bovenberg R.A.L."/>
            <person name="Breitling R."/>
            <person name="Takano E."/>
        </authorList>
    </citation>
    <scope>NUCLEOTIDE SEQUENCE [LARGE SCALE GENOMIC DNA]</scope>
    <source>
        <strain evidence="3">ATCC 27064 / DSM 738 / JCM 4710 / NBRC 13307 / NCIMB 12785 / NRRL 3585 / VKM Ac-602</strain>
    </source>
</reference>
<keyword evidence="1" id="KW-0812">Transmembrane</keyword>
<evidence type="ECO:0000313" key="2">
    <source>
        <dbReference type="EMBL" id="EFG10538.1"/>
    </source>
</evidence>
<keyword evidence="3" id="KW-1185">Reference proteome</keyword>
<dbReference type="KEGG" id="sclf:BB341_01180"/>
<accession>E2Q0J5</accession>
<sequence>MMYGALPAIGAFGAGGAGVLLSRRSDSGFQALAGVVAVTTLIMAGTSVAKLLPPRRGRGPDVAWRQPRPHHAVPERTAWVAVP</sequence>
<evidence type="ECO:0000313" key="3">
    <source>
        <dbReference type="Proteomes" id="UP000002357"/>
    </source>
</evidence>
<name>E2Q0J5_STRCL</name>
<keyword evidence="1" id="KW-1133">Transmembrane helix</keyword>
<dbReference type="STRING" id="1901.BB341_01180"/>
<organism evidence="2 3">
    <name type="scientific">Streptomyces clavuligerus</name>
    <dbReference type="NCBI Taxonomy" id="1901"/>
    <lineage>
        <taxon>Bacteria</taxon>
        <taxon>Bacillati</taxon>
        <taxon>Actinomycetota</taxon>
        <taxon>Actinomycetes</taxon>
        <taxon>Kitasatosporales</taxon>
        <taxon>Streptomycetaceae</taxon>
        <taxon>Streptomyces</taxon>
    </lineage>
</organism>
<gene>
    <name evidence="2" type="ORF">SCLAV_5471</name>
</gene>
<dbReference type="RefSeq" id="WP_003962661.1">
    <property type="nucleotide sequence ID" value="NZ_CM000913.1"/>
</dbReference>
<keyword evidence="1" id="KW-0472">Membrane</keyword>
<evidence type="ECO:0000256" key="1">
    <source>
        <dbReference type="SAM" id="Phobius"/>
    </source>
</evidence>
<dbReference type="EMBL" id="CM000913">
    <property type="protein sequence ID" value="EFG10538.1"/>
    <property type="molecule type" value="Genomic_DNA"/>
</dbReference>
<dbReference type="GeneID" id="93728135"/>
<proteinExistence type="predicted"/>
<protein>
    <submittedName>
        <fullName evidence="2">Uncharacterized protein</fullName>
    </submittedName>
</protein>
<dbReference type="AlphaFoldDB" id="E2Q0J5"/>
<feature type="transmembrane region" description="Helical" evidence="1">
    <location>
        <begin position="32"/>
        <end position="52"/>
    </location>
</feature>
<dbReference type="Proteomes" id="UP000002357">
    <property type="component" value="Chromosome"/>
</dbReference>